<gene>
    <name evidence="1" type="ORF">ODALV1_LOCUS6927</name>
</gene>
<protein>
    <recommendedName>
        <fullName evidence="3">RNA pseudouridylate synthase domain-containing protein 2</fullName>
    </recommendedName>
</protein>
<name>A0ABP1Q3I9_9HEXA</name>
<dbReference type="Proteomes" id="UP001642540">
    <property type="component" value="Unassembled WGS sequence"/>
</dbReference>
<dbReference type="EMBL" id="CAXLJM020000022">
    <property type="protein sequence ID" value="CAL8088037.1"/>
    <property type="molecule type" value="Genomic_DNA"/>
</dbReference>
<accession>A0ABP1Q3I9</accession>
<keyword evidence="2" id="KW-1185">Reference proteome</keyword>
<comment type="caution">
    <text evidence="1">The sequence shown here is derived from an EMBL/GenBank/DDBJ whole genome shotgun (WGS) entry which is preliminary data.</text>
</comment>
<organism evidence="1 2">
    <name type="scientific">Orchesella dallaii</name>
    <dbReference type="NCBI Taxonomy" id="48710"/>
    <lineage>
        <taxon>Eukaryota</taxon>
        <taxon>Metazoa</taxon>
        <taxon>Ecdysozoa</taxon>
        <taxon>Arthropoda</taxon>
        <taxon>Hexapoda</taxon>
        <taxon>Collembola</taxon>
        <taxon>Entomobryomorpha</taxon>
        <taxon>Entomobryoidea</taxon>
        <taxon>Orchesellidae</taxon>
        <taxon>Orchesellinae</taxon>
        <taxon>Orchesella</taxon>
    </lineage>
</organism>
<evidence type="ECO:0000313" key="2">
    <source>
        <dbReference type="Proteomes" id="UP001642540"/>
    </source>
</evidence>
<sequence length="329" mass="36298">MSSPKVATEDGEVTLPLQTKKIKLELNKVEVTNGSDVKDVTVMTVKNGGVGDESVKVNPDIDMDALVAVKVENSVDKAKDVKFKVEESIDTAASKVKAEKPSGPVEKVQVETPGNENVMPDVTALASGDVKPDVDFNFVRPIKQEKEGHATASTQTDLRNDVLRLGSVDDTPTLVVGPPSKRKSAVAVDEPDTAISREIKKAKLETKALKAKRPGFTDERYNETSYYTENGLRKVYPYYFTFTTFTKGRWVGEKILDVFAKEFRAHPVEEYERCIKSGTLTVNYTKVETVNFILSMENSEDGLSCRDLPCSLGHFMSRSDTACEICKVN</sequence>
<dbReference type="InterPro" id="IPR050188">
    <property type="entry name" value="RluA_PseudoU_synthase"/>
</dbReference>
<dbReference type="PANTHER" id="PTHR21600:SF40">
    <property type="entry name" value="PSEUDOURIDYLATE SYNTHASE RPUSD2"/>
    <property type="match status" value="1"/>
</dbReference>
<proteinExistence type="predicted"/>
<dbReference type="PANTHER" id="PTHR21600">
    <property type="entry name" value="MITOCHONDRIAL RNA PSEUDOURIDINE SYNTHASE"/>
    <property type="match status" value="1"/>
</dbReference>
<reference evidence="1 2" key="1">
    <citation type="submission" date="2024-08" db="EMBL/GenBank/DDBJ databases">
        <authorList>
            <person name="Cucini C."/>
            <person name="Frati F."/>
        </authorList>
    </citation>
    <scope>NUCLEOTIDE SEQUENCE [LARGE SCALE GENOMIC DNA]</scope>
</reference>
<evidence type="ECO:0000313" key="1">
    <source>
        <dbReference type="EMBL" id="CAL8088037.1"/>
    </source>
</evidence>
<evidence type="ECO:0008006" key="3">
    <source>
        <dbReference type="Google" id="ProtNLM"/>
    </source>
</evidence>